<evidence type="ECO:0000256" key="4">
    <source>
        <dbReference type="ARBA" id="ARBA00022475"/>
    </source>
</evidence>
<dbReference type="SUPFAM" id="SSF81345">
    <property type="entry name" value="ABC transporter involved in vitamin B12 uptake, BtuC"/>
    <property type="match status" value="1"/>
</dbReference>
<keyword evidence="7 8" id="KW-0472">Membrane</keyword>
<feature type="transmembrane region" description="Helical" evidence="8">
    <location>
        <begin position="294"/>
        <end position="314"/>
    </location>
</feature>
<keyword evidence="5 8" id="KW-0812">Transmembrane</keyword>
<comment type="similarity">
    <text evidence="2">Belongs to the binding-protein-dependent transport system permease family. FecCD subfamily.</text>
</comment>
<comment type="subcellular location">
    <subcellularLocation>
        <location evidence="1">Cell membrane</location>
        <topology evidence="1">Multi-pass membrane protein</topology>
    </subcellularLocation>
</comment>
<dbReference type="PANTHER" id="PTHR30472">
    <property type="entry name" value="FERRIC ENTEROBACTIN TRANSPORT SYSTEM PERMEASE PROTEIN"/>
    <property type="match status" value="1"/>
</dbReference>
<accession>A0A7M1R3Y4</accession>
<feature type="transmembrane region" description="Helical" evidence="8">
    <location>
        <begin position="41"/>
        <end position="59"/>
    </location>
</feature>
<dbReference type="AlphaFoldDB" id="A0A7M1R3Y4"/>
<dbReference type="PANTHER" id="PTHR30472:SF24">
    <property type="entry name" value="FERRIC ENTEROBACTIN TRANSPORT SYSTEM PERMEASE PROTEIN FEPG"/>
    <property type="match status" value="1"/>
</dbReference>
<dbReference type="GO" id="GO:0005886">
    <property type="term" value="C:plasma membrane"/>
    <property type="evidence" value="ECO:0007669"/>
    <property type="project" value="UniProtKB-SubCell"/>
</dbReference>
<proteinExistence type="inferred from homology"/>
<keyword evidence="4" id="KW-1003">Cell membrane</keyword>
<dbReference type="Pfam" id="PF01032">
    <property type="entry name" value="FecCD"/>
    <property type="match status" value="1"/>
</dbReference>
<evidence type="ECO:0000256" key="2">
    <source>
        <dbReference type="ARBA" id="ARBA00007935"/>
    </source>
</evidence>
<gene>
    <name evidence="9" type="ORF">INS90_09220</name>
</gene>
<evidence type="ECO:0000256" key="5">
    <source>
        <dbReference type="ARBA" id="ARBA00022692"/>
    </source>
</evidence>
<feature type="transmembrane region" description="Helical" evidence="8">
    <location>
        <begin position="179"/>
        <end position="203"/>
    </location>
</feature>
<dbReference type="InterPro" id="IPR037294">
    <property type="entry name" value="ABC_BtuC-like"/>
</dbReference>
<evidence type="ECO:0000256" key="1">
    <source>
        <dbReference type="ARBA" id="ARBA00004651"/>
    </source>
</evidence>
<feature type="transmembrane region" description="Helical" evidence="8">
    <location>
        <begin position="224"/>
        <end position="251"/>
    </location>
</feature>
<evidence type="ECO:0000256" key="3">
    <source>
        <dbReference type="ARBA" id="ARBA00022448"/>
    </source>
</evidence>
<feature type="transmembrane region" description="Helical" evidence="8">
    <location>
        <begin position="263"/>
        <end position="282"/>
    </location>
</feature>
<dbReference type="Proteomes" id="UP000594961">
    <property type="component" value="Chromosome"/>
</dbReference>
<dbReference type="GO" id="GO:0022857">
    <property type="term" value="F:transmembrane transporter activity"/>
    <property type="evidence" value="ECO:0007669"/>
    <property type="project" value="InterPro"/>
</dbReference>
<name>A0A7M1R3Y4_9ACTO</name>
<evidence type="ECO:0000256" key="6">
    <source>
        <dbReference type="ARBA" id="ARBA00022989"/>
    </source>
</evidence>
<dbReference type="GO" id="GO:0033214">
    <property type="term" value="P:siderophore-iron import into cell"/>
    <property type="evidence" value="ECO:0007669"/>
    <property type="project" value="TreeGrafter"/>
</dbReference>
<sequence length="322" mass="32317">MSALVCVAVSLAIVALRLVSVEAPADAPWLYDEVWGVVRDRLAAAIVVGAALGVAGVLLRTATSNPLADPQITGVNSGAAFGAVATTFATGATHGAYILPGALAGGALAAGLTISLSMRGSSPDRHGANAIQRMVLLGIAVSAVFSALTAIFLVLDEAQLTTVLAWLNGRLGGVRWPDVVPAAIAILVILPGAALAGRAFDVLAAGGSISRSIGANPDAIRRRAVMLAVVLTATCVAAAGPIGFLGLLAAVVANRVCGPRHRLALPFAALVGATVLLVADSVGQMLWAPAETPVGILTGIAGAPLLLWGIRHIGSRSEGRVR</sequence>
<dbReference type="Gene3D" id="1.10.3470.10">
    <property type="entry name" value="ABC transporter involved in vitamin B12 uptake, BtuC"/>
    <property type="match status" value="1"/>
</dbReference>
<dbReference type="CDD" id="cd06550">
    <property type="entry name" value="TM_ABC_iron-siderophores_like"/>
    <property type="match status" value="1"/>
</dbReference>
<protein>
    <submittedName>
        <fullName evidence="9">Iron ABC transporter permease</fullName>
    </submittedName>
</protein>
<dbReference type="InterPro" id="IPR000522">
    <property type="entry name" value="ABC_transptr_permease_BtuC"/>
</dbReference>
<keyword evidence="6 8" id="KW-1133">Transmembrane helix</keyword>
<feature type="transmembrane region" description="Helical" evidence="8">
    <location>
        <begin position="95"/>
        <end position="114"/>
    </location>
</feature>
<evidence type="ECO:0000256" key="8">
    <source>
        <dbReference type="SAM" id="Phobius"/>
    </source>
</evidence>
<organism evidence="9 10">
    <name type="scientific">Trueperella pecoris</name>
    <dbReference type="NCBI Taxonomy" id="2733571"/>
    <lineage>
        <taxon>Bacteria</taxon>
        <taxon>Bacillati</taxon>
        <taxon>Actinomycetota</taxon>
        <taxon>Actinomycetes</taxon>
        <taxon>Actinomycetales</taxon>
        <taxon>Actinomycetaceae</taxon>
        <taxon>Trueperella</taxon>
    </lineage>
</organism>
<dbReference type="EMBL" id="CP063212">
    <property type="protein sequence ID" value="QOR48806.1"/>
    <property type="molecule type" value="Genomic_DNA"/>
</dbReference>
<feature type="transmembrane region" description="Helical" evidence="8">
    <location>
        <begin position="135"/>
        <end position="155"/>
    </location>
</feature>
<reference evidence="9 10" key="1">
    <citation type="submission" date="2020-10" db="EMBL/GenBank/DDBJ databases">
        <title>Trueperella pecoris sp. nov. isolated from bovine and porcine specimens.</title>
        <authorList>
            <person name="Schoenecker L."/>
            <person name="Schnydrig P."/>
            <person name="Brodard I."/>
            <person name="Thomann A."/>
            <person name="Hemphill A."/>
            <person name="Rodriguez-Campos S."/>
            <person name="Perreten V."/>
            <person name="Jores J."/>
            <person name="Kittl S."/>
        </authorList>
    </citation>
    <scope>NUCLEOTIDE SEQUENCE [LARGE SCALE GENOMIC DNA]</scope>
    <source>
        <strain evidence="9 10">19OD0592</strain>
    </source>
</reference>
<evidence type="ECO:0000313" key="9">
    <source>
        <dbReference type="EMBL" id="QOR48806.1"/>
    </source>
</evidence>
<evidence type="ECO:0000313" key="10">
    <source>
        <dbReference type="Proteomes" id="UP000594961"/>
    </source>
</evidence>
<keyword evidence="3" id="KW-0813">Transport</keyword>
<evidence type="ECO:0000256" key="7">
    <source>
        <dbReference type="ARBA" id="ARBA00023136"/>
    </source>
</evidence>